<evidence type="ECO:0000313" key="2">
    <source>
        <dbReference type="EMBL" id="RIA88888.1"/>
    </source>
</evidence>
<comment type="caution">
    <text evidence="2">The sequence shown here is derived from an EMBL/GenBank/DDBJ whole genome shotgun (WGS) entry which is preliminary data.</text>
</comment>
<organism evidence="2 3">
    <name type="scientific">Glomus cerebriforme</name>
    <dbReference type="NCBI Taxonomy" id="658196"/>
    <lineage>
        <taxon>Eukaryota</taxon>
        <taxon>Fungi</taxon>
        <taxon>Fungi incertae sedis</taxon>
        <taxon>Mucoromycota</taxon>
        <taxon>Glomeromycotina</taxon>
        <taxon>Glomeromycetes</taxon>
        <taxon>Glomerales</taxon>
        <taxon>Glomeraceae</taxon>
        <taxon>Glomus</taxon>
    </lineage>
</organism>
<keyword evidence="3" id="KW-1185">Reference proteome</keyword>
<name>A0A397SSA8_9GLOM</name>
<dbReference type="Proteomes" id="UP000265703">
    <property type="component" value="Unassembled WGS sequence"/>
</dbReference>
<feature type="compositionally biased region" description="Acidic residues" evidence="1">
    <location>
        <begin position="63"/>
        <end position="83"/>
    </location>
</feature>
<proteinExistence type="predicted"/>
<evidence type="ECO:0000313" key="3">
    <source>
        <dbReference type="Proteomes" id="UP000265703"/>
    </source>
</evidence>
<sequence length="103" mass="11929">MAVAINEYNPPYDMKYADGYDMPELTLKNKEQVVILSKKELEIALQRITTVMINNDNLFIENEEDDIDSDDESIDLNEDDTNNDNDSNINFEAIFDEELEESD</sequence>
<feature type="compositionally biased region" description="Acidic residues" evidence="1">
    <location>
        <begin position="94"/>
        <end position="103"/>
    </location>
</feature>
<protein>
    <submittedName>
        <fullName evidence="2">Uncharacterized protein</fullName>
    </submittedName>
</protein>
<evidence type="ECO:0000256" key="1">
    <source>
        <dbReference type="SAM" id="MobiDB-lite"/>
    </source>
</evidence>
<accession>A0A397SSA8</accession>
<dbReference type="AlphaFoldDB" id="A0A397SSA8"/>
<dbReference type="EMBL" id="QKYT01000242">
    <property type="protein sequence ID" value="RIA88888.1"/>
    <property type="molecule type" value="Genomic_DNA"/>
</dbReference>
<reference evidence="2 3" key="1">
    <citation type="submission" date="2018-06" db="EMBL/GenBank/DDBJ databases">
        <title>Comparative genomics reveals the genomic features of Rhizophagus irregularis, R. cerebriforme, R. diaphanum and Gigaspora rosea, and their symbiotic lifestyle signature.</title>
        <authorList>
            <person name="Morin E."/>
            <person name="San Clemente H."/>
            <person name="Chen E.C.H."/>
            <person name="De La Providencia I."/>
            <person name="Hainaut M."/>
            <person name="Kuo A."/>
            <person name="Kohler A."/>
            <person name="Murat C."/>
            <person name="Tang N."/>
            <person name="Roy S."/>
            <person name="Loubradou J."/>
            <person name="Henrissat B."/>
            <person name="Grigoriev I.V."/>
            <person name="Corradi N."/>
            <person name="Roux C."/>
            <person name="Martin F.M."/>
        </authorList>
    </citation>
    <scope>NUCLEOTIDE SEQUENCE [LARGE SCALE GENOMIC DNA]</scope>
    <source>
        <strain evidence="2 3">DAOM 227022</strain>
    </source>
</reference>
<feature type="region of interest" description="Disordered" evidence="1">
    <location>
        <begin position="63"/>
        <end position="103"/>
    </location>
</feature>
<gene>
    <name evidence="2" type="ORF">C1645_825667</name>
</gene>